<dbReference type="SUPFAM" id="SSF46955">
    <property type="entry name" value="Putative DNA-binding domain"/>
    <property type="match status" value="1"/>
</dbReference>
<evidence type="ECO:0000313" key="4">
    <source>
        <dbReference type="Proteomes" id="UP001589532"/>
    </source>
</evidence>
<dbReference type="PANTHER" id="PTHR30204">
    <property type="entry name" value="REDOX-CYCLING DRUG-SENSING TRANSCRIPTIONAL ACTIVATOR SOXR"/>
    <property type="match status" value="1"/>
</dbReference>
<evidence type="ECO:0000259" key="2">
    <source>
        <dbReference type="PROSITE" id="PS50937"/>
    </source>
</evidence>
<dbReference type="InterPro" id="IPR047057">
    <property type="entry name" value="MerR_fam"/>
</dbReference>
<dbReference type="InterPro" id="IPR000551">
    <property type="entry name" value="MerR-type_HTH_dom"/>
</dbReference>
<evidence type="ECO:0000256" key="1">
    <source>
        <dbReference type="ARBA" id="ARBA00023125"/>
    </source>
</evidence>
<accession>A0ABV5S1Z3</accession>
<evidence type="ECO:0000313" key="3">
    <source>
        <dbReference type="EMBL" id="MFB9625686.1"/>
    </source>
</evidence>
<sequence>MAHYSIGELARRTGLTVKTIRFYSDQGIVPPADRSPAGYRRYDADAVARLELVRTLRDLGLDLPTIRRVVDRESSLPEVAAAHAEALVVQIRTLHLRRAVLAAVARRGSSPEEMDLMHRLARLSEGERRRLVADFLDAAFDGLDSVPGFAGVMRSMTPELPDDPSPEQLEAWVELAELTQDPDFRAGIRRTAEHYATEHHTTPPRPDAAALARDHARPALAAGVDPASPEADPVVAAVATRYARERGVPDSPELRRRLLAWLESANDPRRERYLELLAVVNGWPAPESLTPALDWFTAALSTRLPSAC</sequence>
<keyword evidence="1" id="KW-0238">DNA-binding</keyword>
<dbReference type="Pfam" id="PF13411">
    <property type="entry name" value="MerR_1"/>
    <property type="match status" value="1"/>
</dbReference>
<organism evidence="3 4">
    <name type="scientific">Nonomuraea helvata</name>
    <dbReference type="NCBI Taxonomy" id="37484"/>
    <lineage>
        <taxon>Bacteria</taxon>
        <taxon>Bacillati</taxon>
        <taxon>Actinomycetota</taxon>
        <taxon>Actinomycetes</taxon>
        <taxon>Streptosporangiales</taxon>
        <taxon>Streptosporangiaceae</taxon>
        <taxon>Nonomuraea</taxon>
    </lineage>
</organism>
<protein>
    <submittedName>
        <fullName evidence="3">MerR family transcriptional regulator</fullName>
    </submittedName>
</protein>
<dbReference type="CDD" id="cd00592">
    <property type="entry name" value="HTH_MerR-like"/>
    <property type="match status" value="1"/>
</dbReference>
<dbReference type="PRINTS" id="PR00040">
    <property type="entry name" value="HTHMERR"/>
</dbReference>
<dbReference type="PANTHER" id="PTHR30204:SF93">
    <property type="entry name" value="HTH MERR-TYPE DOMAIN-CONTAINING PROTEIN"/>
    <property type="match status" value="1"/>
</dbReference>
<gene>
    <name evidence="3" type="ORF">ACFFSA_21600</name>
</gene>
<keyword evidence="4" id="KW-1185">Reference proteome</keyword>
<feature type="domain" description="HTH merR-type" evidence="2">
    <location>
        <begin position="3"/>
        <end position="72"/>
    </location>
</feature>
<dbReference type="PROSITE" id="PS50937">
    <property type="entry name" value="HTH_MERR_2"/>
    <property type="match status" value="1"/>
</dbReference>
<dbReference type="Proteomes" id="UP001589532">
    <property type="component" value="Unassembled WGS sequence"/>
</dbReference>
<dbReference type="Gene3D" id="1.10.1660.10">
    <property type="match status" value="1"/>
</dbReference>
<dbReference type="EMBL" id="JBHMBW010000019">
    <property type="protein sequence ID" value="MFB9625686.1"/>
    <property type="molecule type" value="Genomic_DNA"/>
</dbReference>
<name>A0ABV5S1Z3_9ACTN</name>
<dbReference type="InterPro" id="IPR009061">
    <property type="entry name" value="DNA-bd_dom_put_sf"/>
</dbReference>
<reference evidence="3 4" key="1">
    <citation type="submission" date="2024-09" db="EMBL/GenBank/DDBJ databases">
        <authorList>
            <person name="Sun Q."/>
            <person name="Mori K."/>
        </authorList>
    </citation>
    <scope>NUCLEOTIDE SEQUENCE [LARGE SCALE GENOMIC DNA]</scope>
    <source>
        <strain evidence="3 4">JCM 3143</strain>
    </source>
</reference>
<comment type="caution">
    <text evidence="3">The sequence shown here is derived from an EMBL/GenBank/DDBJ whole genome shotgun (WGS) entry which is preliminary data.</text>
</comment>
<dbReference type="SMART" id="SM00422">
    <property type="entry name" value="HTH_MERR"/>
    <property type="match status" value="1"/>
</dbReference>
<dbReference type="RefSeq" id="WP_344984220.1">
    <property type="nucleotide sequence ID" value="NZ_BAAAXV010000001.1"/>
</dbReference>
<proteinExistence type="predicted"/>